<dbReference type="Pfam" id="PF00939">
    <property type="entry name" value="Na_sulph_symp"/>
    <property type="match status" value="1"/>
</dbReference>
<dbReference type="Proteomes" id="UP000024635">
    <property type="component" value="Unassembled WGS sequence"/>
</dbReference>
<feature type="transmembrane region" description="Helical" evidence="6">
    <location>
        <begin position="146"/>
        <end position="162"/>
    </location>
</feature>
<evidence type="ECO:0000256" key="5">
    <source>
        <dbReference type="ARBA" id="ARBA00023136"/>
    </source>
</evidence>
<dbReference type="GO" id="GO:0005886">
    <property type="term" value="C:plasma membrane"/>
    <property type="evidence" value="ECO:0007669"/>
    <property type="project" value="TreeGrafter"/>
</dbReference>
<reference evidence="8" key="1">
    <citation type="journal article" date="2015" name="Nat. Genet.">
        <title>The genome and transcriptome of the zoonotic hookworm Ancylostoma ceylanicum identify infection-specific gene families.</title>
        <authorList>
            <person name="Schwarz E.M."/>
            <person name="Hu Y."/>
            <person name="Antoshechkin I."/>
            <person name="Miller M.M."/>
            <person name="Sternberg P.W."/>
            <person name="Aroian R.V."/>
        </authorList>
    </citation>
    <scope>NUCLEOTIDE SEQUENCE</scope>
    <source>
        <strain evidence="8">HY135</strain>
    </source>
</reference>
<sequence>MHKSSFFLRDVKTYFKTIWIIVAPILLSPLIFFGDEGRCAFCILVMSCYWVGEVVPLAVTAFLPLVILPALGVLSVKKIAESYLTDTNMMFVTSLMLSVAVEECHLHKRIALKMLTFVGARPQWLMAGFMMITSFISLWISDTACAALMSPIAYALLEAIMIHKMSPLPRNGDEIVLQENGEMKRAEATTGLDVSRLSKRDRGICKCLMLIVAHASLIGGTGTINSTGPNLIFRDSLEK</sequence>
<evidence type="ECO:0000256" key="3">
    <source>
        <dbReference type="ARBA" id="ARBA00022692"/>
    </source>
</evidence>
<dbReference type="STRING" id="53326.A0A016TI65"/>
<evidence type="ECO:0000256" key="6">
    <source>
        <dbReference type="SAM" id="Phobius"/>
    </source>
</evidence>
<feature type="transmembrane region" description="Helical" evidence="6">
    <location>
        <begin position="14"/>
        <end position="33"/>
    </location>
</feature>
<evidence type="ECO:0000256" key="4">
    <source>
        <dbReference type="ARBA" id="ARBA00022989"/>
    </source>
</evidence>
<dbReference type="GO" id="GO:0015141">
    <property type="term" value="F:succinate transmembrane transporter activity"/>
    <property type="evidence" value="ECO:0007669"/>
    <property type="project" value="TreeGrafter"/>
</dbReference>
<keyword evidence="3 6" id="KW-0812">Transmembrane</keyword>
<protein>
    <recommendedName>
        <fullName evidence="9">Citrate transporter-like domain-containing protein</fullName>
    </recommendedName>
</protein>
<organism evidence="7 8">
    <name type="scientific">Ancylostoma ceylanicum</name>
    <dbReference type="NCBI Taxonomy" id="53326"/>
    <lineage>
        <taxon>Eukaryota</taxon>
        <taxon>Metazoa</taxon>
        <taxon>Ecdysozoa</taxon>
        <taxon>Nematoda</taxon>
        <taxon>Chromadorea</taxon>
        <taxon>Rhabditida</taxon>
        <taxon>Rhabditina</taxon>
        <taxon>Rhabditomorpha</taxon>
        <taxon>Strongyloidea</taxon>
        <taxon>Ancylostomatidae</taxon>
        <taxon>Ancylostomatinae</taxon>
        <taxon>Ancylostoma</taxon>
    </lineage>
</organism>
<gene>
    <name evidence="7" type="primary">Acey_s0100.g3246</name>
    <name evidence="7" type="ORF">Y032_0100g3246</name>
</gene>
<evidence type="ECO:0008006" key="9">
    <source>
        <dbReference type="Google" id="ProtNLM"/>
    </source>
</evidence>
<proteinExistence type="inferred from homology"/>
<keyword evidence="4 6" id="KW-1133">Transmembrane helix</keyword>
<dbReference type="OrthoDB" id="6493944at2759"/>
<dbReference type="PANTHER" id="PTHR10283">
    <property type="entry name" value="SOLUTE CARRIER FAMILY 13 MEMBER"/>
    <property type="match status" value="1"/>
</dbReference>
<keyword evidence="5 6" id="KW-0472">Membrane</keyword>
<evidence type="ECO:0000313" key="7">
    <source>
        <dbReference type="EMBL" id="EYC02352.1"/>
    </source>
</evidence>
<dbReference type="GO" id="GO:0015137">
    <property type="term" value="F:citrate transmembrane transporter activity"/>
    <property type="evidence" value="ECO:0007669"/>
    <property type="project" value="TreeGrafter"/>
</dbReference>
<comment type="caution">
    <text evidence="7">The sequence shown here is derived from an EMBL/GenBank/DDBJ whole genome shotgun (WGS) entry which is preliminary data.</text>
</comment>
<evidence type="ECO:0000256" key="2">
    <source>
        <dbReference type="ARBA" id="ARBA00006772"/>
    </source>
</evidence>
<keyword evidence="8" id="KW-1185">Reference proteome</keyword>
<dbReference type="PANTHER" id="PTHR10283:SF77">
    <property type="entry name" value="PROTEIN CBG18085"/>
    <property type="match status" value="1"/>
</dbReference>
<dbReference type="EMBL" id="JARK01001436">
    <property type="protein sequence ID" value="EYC02352.1"/>
    <property type="molecule type" value="Genomic_DNA"/>
</dbReference>
<name>A0A016TI65_9BILA</name>
<comment type="subcellular location">
    <subcellularLocation>
        <location evidence="1">Membrane</location>
        <topology evidence="1">Multi-pass membrane protein</topology>
    </subcellularLocation>
</comment>
<evidence type="ECO:0000313" key="8">
    <source>
        <dbReference type="Proteomes" id="UP000024635"/>
    </source>
</evidence>
<comment type="similarity">
    <text evidence="2">Belongs to the SLC13A/DASS transporter (TC 2.A.47) family. NADC subfamily.</text>
</comment>
<dbReference type="InterPro" id="IPR001898">
    <property type="entry name" value="SLC13A/DASS"/>
</dbReference>
<dbReference type="AlphaFoldDB" id="A0A016TI65"/>
<accession>A0A016TI65</accession>
<evidence type="ECO:0000256" key="1">
    <source>
        <dbReference type="ARBA" id="ARBA00004141"/>
    </source>
</evidence>